<dbReference type="RefSeq" id="WP_007894139.1">
    <property type="nucleotide sequence ID" value="NZ_LR134341.1"/>
</dbReference>
<dbReference type="Gene3D" id="1.10.530.10">
    <property type="match status" value="1"/>
</dbReference>
<dbReference type="PANTHER" id="PTHR33308">
    <property type="entry name" value="PEPTIDOGLYCAN HYDROLASE FLGJ"/>
    <property type="match status" value="1"/>
</dbReference>
<feature type="transmembrane region" description="Helical" evidence="3">
    <location>
        <begin position="20"/>
        <end position="39"/>
    </location>
</feature>
<name>A0A4U9Y6V4_9STRE</name>
<accession>A0A4U9Y6V4</accession>
<feature type="domain" description="Mannosyl-glycoprotein endo-beta-N-acetylglucosamidase-like" evidence="4">
    <location>
        <begin position="48"/>
        <end position="201"/>
    </location>
</feature>
<reference evidence="5 6" key="1">
    <citation type="submission" date="2019-05" db="EMBL/GenBank/DDBJ databases">
        <authorList>
            <consortium name="Pathogen Informatics"/>
        </authorList>
    </citation>
    <scope>NUCLEOTIDE SEQUENCE [LARGE SCALE GENOMIC DNA]</scope>
    <source>
        <strain evidence="5 6">NCTC5385</strain>
    </source>
</reference>
<evidence type="ECO:0000313" key="6">
    <source>
        <dbReference type="Proteomes" id="UP000304914"/>
    </source>
</evidence>
<dbReference type="AlphaFoldDB" id="A0A4U9Y6V4"/>
<proteinExistence type="inferred from homology"/>
<dbReference type="Proteomes" id="UP000304914">
    <property type="component" value="Chromosome"/>
</dbReference>
<evidence type="ECO:0000256" key="2">
    <source>
        <dbReference type="ARBA" id="ARBA00022801"/>
    </source>
</evidence>
<keyword evidence="2 5" id="KW-0378">Hydrolase</keyword>
<comment type="similarity">
    <text evidence="1">Belongs to the glycosyl hydrolase 73 family.</text>
</comment>
<dbReference type="Pfam" id="PF01832">
    <property type="entry name" value="Glucosaminidase"/>
    <property type="match status" value="1"/>
</dbReference>
<dbReference type="STRING" id="873448.STRPO_0526"/>
<evidence type="ECO:0000256" key="1">
    <source>
        <dbReference type="ARBA" id="ARBA00010266"/>
    </source>
</evidence>
<evidence type="ECO:0000259" key="4">
    <source>
        <dbReference type="SMART" id="SM00047"/>
    </source>
</evidence>
<dbReference type="PRINTS" id="PR01002">
    <property type="entry name" value="FLGFLGJ"/>
</dbReference>
<evidence type="ECO:0000313" key="5">
    <source>
        <dbReference type="EMBL" id="VTS21849.1"/>
    </source>
</evidence>
<protein>
    <submittedName>
        <fullName evidence="5">Mannosyl-glycoprotein endo-beta-N-acetylglucosaminidase family protein</fullName>
        <ecNumber evidence="5">3.2.1.17</ecNumber>
    </submittedName>
</protein>
<gene>
    <name evidence="5" type="primary">mur1.1</name>
    <name evidence="5" type="ORF">NCTC5385_01005</name>
</gene>
<dbReference type="InterPro" id="IPR051056">
    <property type="entry name" value="Glycosyl_Hydrolase_73"/>
</dbReference>
<evidence type="ECO:0000256" key="3">
    <source>
        <dbReference type="SAM" id="Phobius"/>
    </source>
</evidence>
<keyword evidence="3" id="KW-0812">Transmembrane</keyword>
<dbReference type="GO" id="GO:0003796">
    <property type="term" value="F:lysozyme activity"/>
    <property type="evidence" value="ECO:0007669"/>
    <property type="project" value="UniProtKB-EC"/>
</dbReference>
<keyword evidence="3" id="KW-0472">Membrane</keyword>
<keyword evidence="5" id="KW-0326">Glycosidase</keyword>
<sequence>MAKKNYRPKSRFKKEKKQNFQVSMIALMLTSFMISFFTIQGQRESIKKVAGNQTILFLSKAAKPAQFIAQKNDLYTSVMLAQAVLESNNGQSQLSQKPYYNFFGIKGTYNGKAIILPTNEDDGKGNFYKVDAKFRHYGTRTNGFKDYAQVLSDPLYLRTHKSQTQTYEEATQVLTGHYATDTSYNQKLNHIISTYQLTLFDYPF</sequence>
<dbReference type="Gene3D" id="4.10.80.30">
    <property type="entry name" value="DNA polymerase, domain 6"/>
    <property type="match status" value="1"/>
</dbReference>
<dbReference type="SMART" id="SM00047">
    <property type="entry name" value="LYZ2"/>
    <property type="match status" value="1"/>
</dbReference>
<organism evidence="5 6">
    <name type="scientific">Streptococcus pseudoporcinus</name>
    <dbReference type="NCBI Taxonomy" id="361101"/>
    <lineage>
        <taxon>Bacteria</taxon>
        <taxon>Bacillati</taxon>
        <taxon>Bacillota</taxon>
        <taxon>Bacilli</taxon>
        <taxon>Lactobacillales</taxon>
        <taxon>Streptococcaceae</taxon>
        <taxon>Streptococcus</taxon>
    </lineage>
</organism>
<keyword evidence="3" id="KW-1133">Transmembrane helix</keyword>
<dbReference type="InterPro" id="IPR002901">
    <property type="entry name" value="MGlyc_endo_b_GlcNAc-like_dom"/>
</dbReference>
<dbReference type="GeneID" id="58556363"/>
<dbReference type="EMBL" id="LR594035">
    <property type="protein sequence ID" value="VTS21849.1"/>
    <property type="molecule type" value="Genomic_DNA"/>
</dbReference>
<dbReference type="EC" id="3.2.1.17" evidence="5"/>
<dbReference type="PANTHER" id="PTHR33308:SF9">
    <property type="entry name" value="PEPTIDOGLYCAN HYDROLASE FLGJ"/>
    <property type="match status" value="1"/>
</dbReference>
<dbReference type="GO" id="GO:0004040">
    <property type="term" value="F:amidase activity"/>
    <property type="evidence" value="ECO:0007669"/>
    <property type="project" value="InterPro"/>
</dbReference>